<gene>
    <name evidence="2" type="ORF">BJ878DRAFT_31121</name>
</gene>
<keyword evidence="3" id="KW-1185">Reference proteome</keyword>
<dbReference type="Proteomes" id="UP000887226">
    <property type="component" value="Unassembled WGS sequence"/>
</dbReference>
<evidence type="ECO:0000313" key="3">
    <source>
        <dbReference type="Proteomes" id="UP000887226"/>
    </source>
</evidence>
<feature type="region of interest" description="Disordered" evidence="1">
    <location>
        <begin position="74"/>
        <end position="214"/>
    </location>
</feature>
<organism evidence="2 3">
    <name type="scientific">Calycina marina</name>
    <dbReference type="NCBI Taxonomy" id="1763456"/>
    <lineage>
        <taxon>Eukaryota</taxon>
        <taxon>Fungi</taxon>
        <taxon>Dikarya</taxon>
        <taxon>Ascomycota</taxon>
        <taxon>Pezizomycotina</taxon>
        <taxon>Leotiomycetes</taxon>
        <taxon>Helotiales</taxon>
        <taxon>Pezizellaceae</taxon>
        <taxon>Calycina</taxon>
    </lineage>
</organism>
<feature type="compositionally biased region" description="Polar residues" evidence="1">
    <location>
        <begin position="149"/>
        <end position="173"/>
    </location>
</feature>
<reference evidence="2" key="1">
    <citation type="journal article" date="2021" name="IMA Fungus">
        <title>Genomic characterization of three marine fungi, including Emericellopsis atlantica sp. nov. with signatures of a generalist lifestyle and marine biomass degradation.</title>
        <authorList>
            <person name="Hagestad O.C."/>
            <person name="Hou L."/>
            <person name="Andersen J.H."/>
            <person name="Hansen E.H."/>
            <person name="Altermark B."/>
            <person name="Li C."/>
            <person name="Kuhnert E."/>
            <person name="Cox R.J."/>
            <person name="Crous P.W."/>
            <person name="Spatafora J.W."/>
            <person name="Lail K."/>
            <person name="Amirebrahimi M."/>
            <person name="Lipzen A."/>
            <person name="Pangilinan J."/>
            <person name="Andreopoulos W."/>
            <person name="Hayes R.D."/>
            <person name="Ng V."/>
            <person name="Grigoriev I.V."/>
            <person name="Jackson S.A."/>
            <person name="Sutton T.D.S."/>
            <person name="Dobson A.D.W."/>
            <person name="Rama T."/>
        </authorList>
    </citation>
    <scope>NUCLEOTIDE SEQUENCE</scope>
    <source>
        <strain evidence="2">TRa3180A</strain>
    </source>
</reference>
<accession>A0A9P7Z4I4</accession>
<name>A0A9P7Z4I4_9HELO</name>
<comment type="caution">
    <text evidence="2">The sequence shown here is derived from an EMBL/GenBank/DDBJ whole genome shotgun (WGS) entry which is preliminary data.</text>
</comment>
<evidence type="ECO:0000256" key="1">
    <source>
        <dbReference type="SAM" id="MobiDB-lite"/>
    </source>
</evidence>
<protein>
    <submittedName>
        <fullName evidence="2">Uncharacterized protein</fullName>
    </submittedName>
</protein>
<sequence>MASSDSRRMNIIIFTIQEDAAGKELLERNCTPSNRQFVKIVMLIGYEFEQNRGATFTKVVNGPATIMVLGQKRLSSDEDYSPSPKRQHLLEPARGTSRTTNLPSWARARRVRGNRVLSDNEPCQRSFGQYKEAAPRKRAPAPAKPSKKLVSTSSPIKSTAAPTTATVKKSSPHQAKLGATKQDNSPAPGSTGYQGAVAIPPPSPPPHRVAKLKS</sequence>
<feature type="compositionally biased region" description="Polar residues" evidence="1">
    <location>
        <begin position="181"/>
        <end position="193"/>
    </location>
</feature>
<dbReference type="EMBL" id="MU253859">
    <property type="protein sequence ID" value="KAG9245212.1"/>
    <property type="molecule type" value="Genomic_DNA"/>
</dbReference>
<proteinExistence type="predicted"/>
<dbReference type="AlphaFoldDB" id="A0A9P7Z4I4"/>
<evidence type="ECO:0000313" key="2">
    <source>
        <dbReference type="EMBL" id="KAG9245212.1"/>
    </source>
</evidence>